<sequence>MSLCTDMASAWWANICTLGDTYIERNYRDCCCRKPPPSSPTSPSLPADPSSAPNFTARAMGDICKVKQPYIPIEYTQSSPCALNPQCENKCKEKGFVSAGSQCMGTSGDGYGQSYTWMEQCCCAIPPQSCIVDSTIYITKTAGYGCNVTISMPDISSPTPGCNETLIRGKTTGVWSYTPATAICFDELLVGSDDIIIVICDHAFHSRCLAYLGSTKLINSNMRDDDDYPMITDVIIPVLHYYAIFVDT</sequence>
<keyword evidence="2" id="KW-1185">Reference proteome</keyword>
<proteinExistence type="predicted"/>
<protein>
    <submittedName>
        <fullName evidence="1">Uncharacterized protein</fullName>
    </submittedName>
</protein>
<dbReference type="AlphaFoldDB" id="A0A4Y7IWA0"/>
<dbReference type="Gramene" id="RZC51779">
    <property type="protein sequence ID" value="RZC51779"/>
    <property type="gene ID" value="C5167_020209"/>
</dbReference>
<accession>A0A4Y7IWA0</accession>
<dbReference type="Proteomes" id="UP000316621">
    <property type="component" value="Chromosome 2"/>
</dbReference>
<dbReference type="EMBL" id="CM010716">
    <property type="protein sequence ID" value="RZC51779.1"/>
    <property type="molecule type" value="Genomic_DNA"/>
</dbReference>
<gene>
    <name evidence="1" type="ORF">C5167_020209</name>
</gene>
<evidence type="ECO:0000313" key="2">
    <source>
        <dbReference type="Proteomes" id="UP000316621"/>
    </source>
</evidence>
<name>A0A4Y7IWA0_PAPSO</name>
<evidence type="ECO:0000313" key="1">
    <source>
        <dbReference type="EMBL" id="RZC51779.1"/>
    </source>
</evidence>
<reference evidence="1 2" key="1">
    <citation type="journal article" date="2018" name="Science">
        <title>The opium poppy genome and morphinan production.</title>
        <authorList>
            <person name="Guo L."/>
            <person name="Winzer T."/>
            <person name="Yang X."/>
            <person name="Li Y."/>
            <person name="Ning Z."/>
            <person name="He Z."/>
            <person name="Teodor R."/>
            <person name="Lu Y."/>
            <person name="Bowser T.A."/>
            <person name="Graham I.A."/>
            <person name="Ye K."/>
        </authorList>
    </citation>
    <scope>NUCLEOTIDE SEQUENCE [LARGE SCALE GENOMIC DNA]</scope>
    <source>
        <strain evidence="2">cv. HN1</strain>
        <tissue evidence="1">Leaves</tissue>
    </source>
</reference>
<organism evidence="1 2">
    <name type="scientific">Papaver somniferum</name>
    <name type="common">Opium poppy</name>
    <dbReference type="NCBI Taxonomy" id="3469"/>
    <lineage>
        <taxon>Eukaryota</taxon>
        <taxon>Viridiplantae</taxon>
        <taxon>Streptophyta</taxon>
        <taxon>Embryophyta</taxon>
        <taxon>Tracheophyta</taxon>
        <taxon>Spermatophyta</taxon>
        <taxon>Magnoliopsida</taxon>
        <taxon>Ranunculales</taxon>
        <taxon>Papaveraceae</taxon>
        <taxon>Papaveroideae</taxon>
        <taxon>Papaver</taxon>
    </lineage>
</organism>